<feature type="domain" description="Lon N-terminal" evidence="2">
    <location>
        <begin position="9"/>
        <end position="209"/>
    </location>
</feature>
<keyword evidence="4" id="KW-1185">Reference proteome</keyword>
<dbReference type="PANTHER" id="PTHR46732">
    <property type="entry name" value="ATP-DEPENDENT PROTEASE LA (LON) DOMAIN PROTEIN"/>
    <property type="match status" value="1"/>
</dbReference>
<dbReference type="InterPro" id="IPR015947">
    <property type="entry name" value="PUA-like_sf"/>
</dbReference>
<dbReference type="Gene3D" id="1.10.4060.10">
    <property type="entry name" value="BPP1347 like domain"/>
    <property type="match status" value="1"/>
</dbReference>
<dbReference type="Gene3D" id="2.30.130.40">
    <property type="entry name" value="LON domain-like"/>
    <property type="match status" value="1"/>
</dbReference>
<comment type="caution">
    <text evidence="3">The sequence shown here is derived from an EMBL/GenBank/DDBJ whole genome shotgun (WGS) entry which is preliminary data.</text>
</comment>
<dbReference type="EMBL" id="JANIGO010000002">
    <property type="protein sequence ID" value="MCQ8896476.1"/>
    <property type="molecule type" value="Genomic_DNA"/>
</dbReference>
<dbReference type="Proteomes" id="UP001204142">
    <property type="component" value="Unassembled WGS sequence"/>
</dbReference>
<accession>A0ABT1WG28</accession>
<feature type="transmembrane region" description="Helical" evidence="1">
    <location>
        <begin position="12"/>
        <end position="32"/>
    </location>
</feature>
<dbReference type="InterPro" id="IPR003111">
    <property type="entry name" value="Lon_prtase_N"/>
</dbReference>
<proteinExistence type="predicted"/>
<dbReference type="PROSITE" id="PS51787">
    <property type="entry name" value="LON_N"/>
    <property type="match status" value="1"/>
</dbReference>
<keyword evidence="1" id="KW-0812">Transmembrane</keyword>
<keyword evidence="1" id="KW-0472">Membrane</keyword>
<evidence type="ECO:0000313" key="4">
    <source>
        <dbReference type="Proteomes" id="UP001204142"/>
    </source>
</evidence>
<evidence type="ECO:0000259" key="2">
    <source>
        <dbReference type="PROSITE" id="PS51787"/>
    </source>
</evidence>
<dbReference type="PANTHER" id="PTHR46732:SF8">
    <property type="entry name" value="ATP-DEPENDENT PROTEASE LA (LON) DOMAIN PROTEIN"/>
    <property type="match status" value="1"/>
</dbReference>
<gene>
    <name evidence="3" type="ORF">NQT62_08530</name>
</gene>
<organism evidence="3 4">
    <name type="scientific">Limnobacter humi</name>
    <dbReference type="NCBI Taxonomy" id="1778671"/>
    <lineage>
        <taxon>Bacteria</taxon>
        <taxon>Pseudomonadati</taxon>
        <taxon>Pseudomonadota</taxon>
        <taxon>Betaproteobacteria</taxon>
        <taxon>Burkholderiales</taxon>
        <taxon>Burkholderiaceae</taxon>
        <taxon>Limnobacter</taxon>
    </lineage>
</organism>
<sequence length="211" mass="23730">MNTPIQTPIQALPLFPLGTVLFPGGILPLQIFEVRYLDLVRRCLREGSPFGIISLLEGHEVRKPAEQVSLARFGTLVHVDECEALSPALLRIRCKASQRFELLDAEQQQGGLWVGRVRVLDTEPDIALPDDLASAGRRLGELLESLEEQNVAAEQWPFDKPYKLTDCAWVANRWCEILPMNKDTKLQMLALDNPLIRLELVNDVLIEQGLV</sequence>
<dbReference type="InterPro" id="IPR046336">
    <property type="entry name" value="Lon_prtase_N_sf"/>
</dbReference>
<dbReference type="Pfam" id="PF02190">
    <property type="entry name" value="LON_substr_bdg"/>
    <property type="match status" value="1"/>
</dbReference>
<dbReference type="SUPFAM" id="SSF88697">
    <property type="entry name" value="PUA domain-like"/>
    <property type="match status" value="1"/>
</dbReference>
<protein>
    <submittedName>
        <fullName evidence="3">LON peptidase substrate-binding domain-containing protein</fullName>
    </submittedName>
</protein>
<name>A0ABT1WG28_9BURK</name>
<reference evidence="3 4" key="1">
    <citation type="submission" date="2022-07" db="EMBL/GenBank/DDBJ databases">
        <authorList>
            <person name="Xamxidin M."/>
            <person name="Wu M."/>
        </authorList>
    </citation>
    <scope>NUCLEOTIDE SEQUENCE [LARGE SCALE GENOMIC DNA]</scope>
    <source>
        <strain evidence="3 4">NBRC 111650</strain>
    </source>
</reference>
<keyword evidence="1" id="KW-1133">Transmembrane helix</keyword>
<dbReference type="SMART" id="SM00464">
    <property type="entry name" value="LON"/>
    <property type="match status" value="1"/>
</dbReference>
<evidence type="ECO:0000313" key="3">
    <source>
        <dbReference type="EMBL" id="MCQ8896476.1"/>
    </source>
</evidence>
<dbReference type="RefSeq" id="WP_256764255.1">
    <property type="nucleotide sequence ID" value="NZ_JANIGO010000002.1"/>
</dbReference>
<evidence type="ECO:0000256" key="1">
    <source>
        <dbReference type="SAM" id="Phobius"/>
    </source>
</evidence>